<dbReference type="Gene3D" id="1.20.58.1910">
    <property type="match status" value="2"/>
</dbReference>
<sequence>MEAEKEKPEIVWKAEKLVAATMGERDASHDAAHAFRVRGLALSLAKEEALSGPSLEIVELAALLHDIGNVLYFKFKYCRDLTEDTTTVEKFLEEEGLEERKREKILAIIRHMGFKNEVASTSSPDSSLEFCIVQDADRLDAIGAIGIARCFTYGGSKNHILYDPEIPPRQGLTKEKYMMKDGKQTSVNHFHEKLFKLKDLMKTKLPLAFSFDFQIIVLPHYCHRLPDCQGFHAGKNRAEKRHKFMEDFLAEFYEEWSGSS</sequence>
<dbReference type="PANTHER" id="PTHR33594:SF1">
    <property type="entry name" value="HD_PDEASE DOMAIN-CONTAINING PROTEIN"/>
    <property type="match status" value="1"/>
</dbReference>
<dbReference type="Gene3D" id="1.10.472.50">
    <property type="entry name" value="HD-domain/PDEase-like"/>
    <property type="match status" value="1"/>
</dbReference>
<protein>
    <submittedName>
        <fullName evidence="2">(wild Malaysian banana) hypothetical protein</fullName>
    </submittedName>
</protein>
<dbReference type="EMBL" id="HG996467">
    <property type="protein sequence ID" value="CAG1860671.1"/>
    <property type="molecule type" value="Genomic_DNA"/>
</dbReference>
<proteinExistence type="predicted"/>
<reference evidence="2" key="1">
    <citation type="submission" date="2021-03" db="EMBL/GenBank/DDBJ databases">
        <authorList>
            <consortium name="Genoscope - CEA"/>
            <person name="William W."/>
        </authorList>
    </citation>
    <scope>NUCLEOTIDE SEQUENCE</scope>
    <source>
        <strain evidence="2">Doubled-haploid Pahang</strain>
    </source>
</reference>
<name>A0A8D7B742_MUSAM</name>
<dbReference type="PROSITE" id="PS51831">
    <property type="entry name" value="HD"/>
    <property type="match status" value="1"/>
</dbReference>
<evidence type="ECO:0000313" key="2">
    <source>
        <dbReference type="EMBL" id="CAG1860671.1"/>
    </source>
</evidence>
<dbReference type="PANTHER" id="PTHR33594">
    <property type="entry name" value="SUPERFAMILY HYDROLASE, PUTATIVE (AFU_ORTHOLOGUE AFUA_1G03035)-RELATED"/>
    <property type="match status" value="1"/>
</dbReference>
<gene>
    <name evidence="2" type="ORF">GSMUA_55650.1</name>
</gene>
<accession>A0A8D7B742</accession>
<dbReference type="InterPro" id="IPR006674">
    <property type="entry name" value="HD_domain"/>
</dbReference>
<dbReference type="CDD" id="cd00077">
    <property type="entry name" value="HDc"/>
    <property type="match status" value="1"/>
</dbReference>
<evidence type="ECO:0000259" key="1">
    <source>
        <dbReference type="PROSITE" id="PS51831"/>
    </source>
</evidence>
<dbReference type="SMART" id="SM00471">
    <property type="entry name" value="HDc"/>
    <property type="match status" value="1"/>
</dbReference>
<feature type="domain" description="HD" evidence="1">
    <location>
        <begin position="30"/>
        <end position="142"/>
    </location>
</feature>
<dbReference type="SUPFAM" id="SSF109604">
    <property type="entry name" value="HD-domain/PDEase-like"/>
    <property type="match status" value="2"/>
</dbReference>
<organism evidence="2">
    <name type="scientific">Musa acuminata subsp. malaccensis</name>
    <name type="common">Wild banana</name>
    <name type="synonym">Musa malaccensis</name>
    <dbReference type="NCBI Taxonomy" id="214687"/>
    <lineage>
        <taxon>Eukaryota</taxon>
        <taxon>Viridiplantae</taxon>
        <taxon>Streptophyta</taxon>
        <taxon>Embryophyta</taxon>
        <taxon>Tracheophyta</taxon>
        <taxon>Spermatophyta</taxon>
        <taxon>Magnoliopsida</taxon>
        <taxon>Liliopsida</taxon>
        <taxon>Zingiberales</taxon>
        <taxon>Musaceae</taxon>
        <taxon>Musa</taxon>
    </lineage>
</organism>
<dbReference type="AlphaFoldDB" id="A0A8D7B742"/>
<dbReference type="InterPro" id="IPR003607">
    <property type="entry name" value="HD/PDEase_dom"/>
</dbReference>
<dbReference type="Pfam" id="PF01966">
    <property type="entry name" value="HD"/>
    <property type="match status" value="1"/>
</dbReference>